<comment type="caution">
    <text evidence="2">The sequence shown here is derived from an EMBL/GenBank/DDBJ whole genome shotgun (WGS) entry which is preliminary data.</text>
</comment>
<dbReference type="EMBL" id="BAAAOH010000001">
    <property type="protein sequence ID" value="GAA1977009.1"/>
    <property type="molecule type" value="Genomic_DNA"/>
</dbReference>
<feature type="compositionally biased region" description="Polar residues" evidence="1">
    <location>
        <begin position="171"/>
        <end position="185"/>
    </location>
</feature>
<name>A0ABN2RZB5_9MICO</name>
<accession>A0ABN2RZB5</accession>
<proteinExistence type="predicted"/>
<evidence type="ECO:0000256" key="1">
    <source>
        <dbReference type="SAM" id="MobiDB-lite"/>
    </source>
</evidence>
<sequence>MLLTLAMGVGSSGARAEQTDDGGALSRVSSVMDETTDAVTDTGAAATVAISHATSSVPPAPPAQVPIVAAVVDTVAPIVETVTSTVNDTVAPGVVAPIVAPVVEVVSAVPAVGDVVSETALDQALPAAAADVDETLRHLISTVTDTVGGVIPPLPSVLPSLPDVAAPTEMHPSTSTGSRATPTDSAGTVTAGTLTDSWSPAGWTVVRTLTAGMAAMTTLALSPEFELGSAEQPLPLGAALPADLLSMGSSGAGPGVWGMLALAFFVAYRAWVLRKTGENADAPAAPLLGTDVSPD</sequence>
<gene>
    <name evidence="2" type="ORF">GCM10009777_07530</name>
</gene>
<evidence type="ECO:0000313" key="2">
    <source>
        <dbReference type="EMBL" id="GAA1977009.1"/>
    </source>
</evidence>
<evidence type="ECO:0000313" key="3">
    <source>
        <dbReference type="Proteomes" id="UP001500326"/>
    </source>
</evidence>
<organism evidence="2 3">
    <name type="scientific">Microbacterium pumilum</name>
    <dbReference type="NCBI Taxonomy" id="344165"/>
    <lineage>
        <taxon>Bacteria</taxon>
        <taxon>Bacillati</taxon>
        <taxon>Actinomycetota</taxon>
        <taxon>Actinomycetes</taxon>
        <taxon>Micrococcales</taxon>
        <taxon>Microbacteriaceae</taxon>
        <taxon>Microbacterium</taxon>
    </lineage>
</organism>
<reference evidence="2 3" key="1">
    <citation type="journal article" date="2019" name="Int. J. Syst. Evol. Microbiol.">
        <title>The Global Catalogue of Microorganisms (GCM) 10K type strain sequencing project: providing services to taxonomists for standard genome sequencing and annotation.</title>
        <authorList>
            <consortium name="The Broad Institute Genomics Platform"/>
            <consortium name="The Broad Institute Genome Sequencing Center for Infectious Disease"/>
            <person name="Wu L."/>
            <person name="Ma J."/>
        </authorList>
    </citation>
    <scope>NUCLEOTIDE SEQUENCE [LARGE SCALE GENOMIC DNA]</scope>
    <source>
        <strain evidence="2 3">JCM 14902</strain>
    </source>
</reference>
<feature type="region of interest" description="Disordered" evidence="1">
    <location>
        <begin position="165"/>
        <end position="185"/>
    </location>
</feature>
<dbReference type="Proteomes" id="UP001500326">
    <property type="component" value="Unassembled WGS sequence"/>
</dbReference>
<keyword evidence="3" id="KW-1185">Reference proteome</keyword>
<protein>
    <submittedName>
        <fullName evidence="2">Uncharacterized protein</fullName>
    </submittedName>
</protein>